<dbReference type="Pfam" id="PF02311">
    <property type="entry name" value="AraC_binding"/>
    <property type="match status" value="1"/>
</dbReference>
<dbReference type="SMART" id="SM00342">
    <property type="entry name" value="HTH_ARAC"/>
    <property type="match status" value="1"/>
</dbReference>
<feature type="domain" description="HTH araC/xylS-type" evidence="4">
    <location>
        <begin position="193"/>
        <end position="291"/>
    </location>
</feature>
<dbReference type="Gene3D" id="1.10.10.60">
    <property type="entry name" value="Homeodomain-like"/>
    <property type="match status" value="1"/>
</dbReference>
<organism evidence="5 6">
    <name type="scientific">Flavobacterium sediminis</name>
    <dbReference type="NCBI Taxonomy" id="2201181"/>
    <lineage>
        <taxon>Bacteria</taxon>
        <taxon>Pseudomonadati</taxon>
        <taxon>Bacteroidota</taxon>
        <taxon>Flavobacteriia</taxon>
        <taxon>Flavobacteriales</taxon>
        <taxon>Flavobacteriaceae</taxon>
        <taxon>Flavobacterium</taxon>
    </lineage>
</organism>
<dbReference type="PROSITE" id="PS01124">
    <property type="entry name" value="HTH_ARAC_FAMILY_2"/>
    <property type="match status" value="1"/>
</dbReference>
<dbReference type="InterPro" id="IPR037923">
    <property type="entry name" value="HTH-like"/>
</dbReference>
<dbReference type="PANTHER" id="PTHR43280">
    <property type="entry name" value="ARAC-FAMILY TRANSCRIPTIONAL REGULATOR"/>
    <property type="match status" value="1"/>
</dbReference>
<evidence type="ECO:0000259" key="4">
    <source>
        <dbReference type="PROSITE" id="PS01124"/>
    </source>
</evidence>
<keyword evidence="3" id="KW-0804">Transcription</keyword>
<keyword evidence="2" id="KW-0238">DNA-binding</keyword>
<dbReference type="RefSeq" id="WP_109569001.1">
    <property type="nucleotide sequence ID" value="NZ_CP029463.1"/>
</dbReference>
<evidence type="ECO:0000256" key="1">
    <source>
        <dbReference type="ARBA" id="ARBA00023015"/>
    </source>
</evidence>
<dbReference type="EMBL" id="CP029463">
    <property type="protein sequence ID" value="AWM13633.1"/>
    <property type="molecule type" value="Genomic_DNA"/>
</dbReference>
<dbReference type="Proteomes" id="UP000245429">
    <property type="component" value="Chromosome"/>
</dbReference>
<dbReference type="GO" id="GO:0043565">
    <property type="term" value="F:sequence-specific DNA binding"/>
    <property type="evidence" value="ECO:0007669"/>
    <property type="project" value="InterPro"/>
</dbReference>
<dbReference type="SUPFAM" id="SSF46689">
    <property type="entry name" value="Homeodomain-like"/>
    <property type="match status" value="1"/>
</dbReference>
<dbReference type="PANTHER" id="PTHR43280:SF32">
    <property type="entry name" value="TRANSCRIPTIONAL REGULATORY PROTEIN"/>
    <property type="match status" value="1"/>
</dbReference>
<evidence type="ECO:0000256" key="2">
    <source>
        <dbReference type="ARBA" id="ARBA00023125"/>
    </source>
</evidence>
<gene>
    <name evidence="5" type="ORF">DI487_07000</name>
</gene>
<evidence type="ECO:0000256" key="3">
    <source>
        <dbReference type="ARBA" id="ARBA00023163"/>
    </source>
</evidence>
<evidence type="ECO:0000313" key="6">
    <source>
        <dbReference type="Proteomes" id="UP000245429"/>
    </source>
</evidence>
<accession>A0A2U8QTX4</accession>
<protein>
    <submittedName>
        <fullName evidence="5">AraC family transcriptional regulator</fullName>
    </submittedName>
</protein>
<name>A0A2U8QTX4_9FLAO</name>
<dbReference type="SUPFAM" id="SSF51215">
    <property type="entry name" value="Regulatory protein AraC"/>
    <property type="match status" value="1"/>
</dbReference>
<reference evidence="5 6" key="1">
    <citation type="submission" date="2018-05" db="EMBL/GenBank/DDBJ databases">
        <title>Flavobacterium sp. MEBiC07310.</title>
        <authorList>
            <person name="Baek K."/>
        </authorList>
    </citation>
    <scope>NUCLEOTIDE SEQUENCE [LARGE SCALE GENOMIC DNA]</scope>
    <source>
        <strain evidence="5 6">MEBiC07310</strain>
    </source>
</reference>
<proteinExistence type="predicted"/>
<dbReference type="KEGG" id="fse:DI487_07000"/>
<sequence>MNSEEKLFFKGIYGDDSINMVRETIHIGSFEATGKRHEWLIKPHVHSNLFQIFLIEEGSVEFLINDGSELIEGISFLTIPKNIVHGFKMHPDVKGWVISLHDKSMENMLKLDADIIIRMDEVHIFKYDAEDKLISDAYNTLHKCIYEYHSDLPAKQHALQYLVGMLLLRLYRIPTTSKLSIQIQDNKFTLFYRRFLQLIREKNSFKFGVEEYASLLDISAGYLNKICREVSGQSPKDIIIEYYIDEIKKMLADFELSISDVAYKIELNDPGYLTRLFKKKTGMTPKEYRASIGAK</sequence>
<dbReference type="OrthoDB" id="2585681at2"/>
<keyword evidence="1" id="KW-0805">Transcription regulation</keyword>
<dbReference type="Pfam" id="PF12833">
    <property type="entry name" value="HTH_18"/>
    <property type="match status" value="1"/>
</dbReference>
<keyword evidence="6" id="KW-1185">Reference proteome</keyword>
<dbReference type="AlphaFoldDB" id="A0A2U8QTX4"/>
<dbReference type="GO" id="GO:0003700">
    <property type="term" value="F:DNA-binding transcription factor activity"/>
    <property type="evidence" value="ECO:0007669"/>
    <property type="project" value="InterPro"/>
</dbReference>
<dbReference type="InterPro" id="IPR014710">
    <property type="entry name" value="RmlC-like_jellyroll"/>
</dbReference>
<dbReference type="Gene3D" id="2.60.120.10">
    <property type="entry name" value="Jelly Rolls"/>
    <property type="match status" value="1"/>
</dbReference>
<evidence type="ECO:0000313" key="5">
    <source>
        <dbReference type="EMBL" id="AWM13633.1"/>
    </source>
</evidence>
<dbReference type="InterPro" id="IPR003313">
    <property type="entry name" value="AraC-bd"/>
</dbReference>
<dbReference type="InterPro" id="IPR018060">
    <property type="entry name" value="HTH_AraC"/>
</dbReference>
<dbReference type="InterPro" id="IPR009057">
    <property type="entry name" value="Homeodomain-like_sf"/>
</dbReference>